<name>A0A562B0P7_9BURK</name>
<keyword evidence="3" id="KW-0067">ATP-binding</keyword>
<dbReference type="PANTHER" id="PTHR30258">
    <property type="entry name" value="TYPE II SECRETION SYSTEM PROTEIN GSPE-RELATED"/>
    <property type="match status" value="1"/>
</dbReference>
<dbReference type="EMBL" id="VLJN01000067">
    <property type="protein sequence ID" value="TWG78781.1"/>
    <property type="molecule type" value="Genomic_DNA"/>
</dbReference>
<comment type="similarity">
    <text evidence="1">Belongs to the GSP E family.</text>
</comment>
<evidence type="ECO:0000256" key="3">
    <source>
        <dbReference type="ARBA" id="ARBA00022840"/>
    </source>
</evidence>
<gene>
    <name evidence="5" type="ORF">L602_000900000850</name>
</gene>
<dbReference type="PROSITE" id="PS00662">
    <property type="entry name" value="T2SP_E"/>
    <property type="match status" value="1"/>
</dbReference>
<reference evidence="5 6" key="1">
    <citation type="submission" date="2019-07" db="EMBL/GenBank/DDBJ databases">
        <title>Genome sequencing of lignin-degrading bacterial isolates.</title>
        <authorList>
            <person name="Gladden J."/>
        </authorList>
    </citation>
    <scope>NUCLEOTIDE SEQUENCE [LARGE SCALE GENOMIC DNA]</scope>
    <source>
        <strain evidence="5 6">J11</strain>
    </source>
</reference>
<evidence type="ECO:0000256" key="1">
    <source>
        <dbReference type="ARBA" id="ARBA00006611"/>
    </source>
</evidence>
<evidence type="ECO:0000313" key="6">
    <source>
        <dbReference type="Proteomes" id="UP000318141"/>
    </source>
</evidence>
<dbReference type="InterPro" id="IPR027417">
    <property type="entry name" value="P-loop_NTPase"/>
</dbReference>
<dbReference type="GO" id="GO:0016887">
    <property type="term" value="F:ATP hydrolysis activity"/>
    <property type="evidence" value="ECO:0007669"/>
    <property type="project" value="TreeGrafter"/>
</dbReference>
<dbReference type="Proteomes" id="UP000318141">
    <property type="component" value="Unassembled WGS sequence"/>
</dbReference>
<dbReference type="SMART" id="SM00382">
    <property type="entry name" value="AAA"/>
    <property type="match status" value="1"/>
</dbReference>
<dbReference type="InterPro" id="IPR001482">
    <property type="entry name" value="T2SS/T4SS_dom"/>
</dbReference>
<dbReference type="PANTHER" id="PTHR30258:SF1">
    <property type="entry name" value="PROTEIN TRANSPORT PROTEIN HOFB HOMOLOG"/>
    <property type="match status" value="1"/>
</dbReference>
<accession>A0A562B0P7</accession>
<keyword evidence="2" id="KW-0547">Nucleotide-binding</keyword>
<evidence type="ECO:0000259" key="4">
    <source>
        <dbReference type="PROSITE" id="PS00662"/>
    </source>
</evidence>
<organism evidence="5 6">
    <name type="scientific">Cupriavidus gilardii J11</name>
    <dbReference type="NCBI Taxonomy" id="936133"/>
    <lineage>
        <taxon>Bacteria</taxon>
        <taxon>Pseudomonadati</taxon>
        <taxon>Pseudomonadota</taxon>
        <taxon>Betaproteobacteria</taxon>
        <taxon>Burkholderiales</taxon>
        <taxon>Burkholderiaceae</taxon>
        <taxon>Cupriavidus</taxon>
    </lineage>
</organism>
<proteinExistence type="inferred from homology"/>
<dbReference type="FunFam" id="3.30.450.90:FF:000001">
    <property type="entry name" value="Type II secretion system ATPase GspE"/>
    <property type="match status" value="1"/>
</dbReference>
<sequence>MPAPATARPPLPTGSHDWIKYDDAATQSPRARRVAPEVDDAPVVRFVQSLLTQACSRGASDVHVEPYDTFCRVRFRVDGALHEVAQPPMEIRDRIVTRIKVLARLDIAERRIPQDGRMTVRVDAPTPREVDIRVSTLPTVSGEKVVLRLLPNTTDHLDIDQLGYEPSQKTQLLHAIGRPHGMVLVTGPTGSGKTVSLYTCLQLRNRGDINIVTAEDPAEIRLAGINQININDKVGLSFAAALRAMLRQDPDIIMVGEIRDFETADIAIKAAQTGHLVFSTLHTNDAPATLTRLLHMGVAPFHLAAGLHIITAQRLARRLCTCKRPASLPREALHDAGFGDAGLDGGWQPYRPVGCESCGGTGYRGRCGIHQVMPVTEAIQRIILSHGDATRIAAQARHDGVLSLREAGLLKVRQGVTSLDEVLAITVR</sequence>
<evidence type="ECO:0000313" key="5">
    <source>
        <dbReference type="EMBL" id="TWG78781.1"/>
    </source>
</evidence>
<dbReference type="CDD" id="cd01129">
    <property type="entry name" value="PulE-GspE-like"/>
    <property type="match status" value="1"/>
</dbReference>
<protein>
    <submittedName>
        <fullName evidence="5">Type IV pilus assembly protein PilB</fullName>
    </submittedName>
</protein>
<dbReference type="GO" id="GO:0005524">
    <property type="term" value="F:ATP binding"/>
    <property type="evidence" value="ECO:0007669"/>
    <property type="project" value="UniProtKB-KW"/>
</dbReference>
<dbReference type="InterPro" id="IPR003593">
    <property type="entry name" value="AAA+_ATPase"/>
</dbReference>
<dbReference type="Gene3D" id="3.30.450.90">
    <property type="match status" value="1"/>
</dbReference>
<dbReference type="AlphaFoldDB" id="A0A562B0P7"/>
<dbReference type="SUPFAM" id="SSF52540">
    <property type="entry name" value="P-loop containing nucleoside triphosphate hydrolases"/>
    <property type="match status" value="1"/>
</dbReference>
<keyword evidence="6" id="KW-1185">Reference proteome</keyword>
<dbReference type="FunFam" id="3.40.50.300:FF:000398">
    <property type="entry name" value="Type IV pilus assembly ATPase PilB"/>
    <property type="match status" value="1"/>
</dbReference>
<dbReference type="Pfam" id="PF00437">
    <property type="entry name" value="T2SSE"/>
    <property type="match status" value="1"/>
</dbReference>
<dbReference type="Gene3D" id="3.40.50.300">
    <property type="entry name" value="P-loop containing nucleotide triphosphate hydrolases"/>
    <property type="match status" value="1"/>
</dbReference>
<dbReference type="GO" id="GO:0005886">
    <property type="term" value="C:plasma membrane"/>
    <property type="evidence" value="ECO:0007669"/>
    <property type="project" value="TreeGrafter"/>
</dbReference>
<evidence type="ECO:0000256" key="2">
    <source>
        <dbReference type="ARBA" id="ARBA00022741"/>
    </source>
</evidence>
<feature type="domain" description="Bacterial type II secretion system protein E" evidence="4">
    <location>
        <begin position="246"/>
        <end position="260"/>
    </location>
</feature>
<comment type="caution">
    <text evidence="5">The sequence shown here is derived from an EMBL/GenBank/DDBJ whole genome shotgun (WGS) entry which is preliminary data.</text>
</comment>